<protein>
    <submittedName>
        <fullName evidence="5">Response to drug</fullName>
    </submittedName>
</protein>
<reference evidence="5" key="1">
    <citation type="submission" date="2022-07" db="EMBL/GenBank/DDBJ databases">
        <title>The genome of Lyophyllum shimeji provides insight into the initial evolution of ectomycorrhizal fungal genome.</title>
        <authorList>
            <person name="Kobayashi Y."/>
            <person name="Shibata T."/>
            <person name="Hirakawa H."/>
            <person name="Shigenobu S."/>
            <person name="Nishiyama T."/>
            <person name="Yamada A."/>
            <person name="Hasebe M."/>
            <person name="Kawaguchi M."/>
        </authorList>
    </citation>
    <scope>NUCLEOTIDE SEQUENCE</scope>
    <source>
        <strain evidence="5">AT787</strain>
    </source>
</reference>
<evidence type="ECO:0000313" key="6">
    <source>
        <dbReference type="Proteomes" id="UP001063166"/>
    </source>
</evidence>
<feature type="compositionally biased region" description="Polar residues" evidence="3">
    <location>
        <begin position="988"/>
        <end position="1003"/>
    </location>
</feature>
<comment type="caution">
    <text evidence="5">The sequence shown here is derived from an EMBL/GenBank/DDBJ whole genome shotgun (WGS) entry which is preliminary data.</text>
</comment>
<sequence>MDPSTPSRRSRVPAIDASVAEDFTFAVHSPSSPAHNDIPALRVSIPSNSETPSTSPTTPRTRPSQKFKTSDRARTESRKLLAHVLDQLERRNLPPSIFDAFDRTDDQVTENNLGALLETVKDAVKLKKQKQDSKSQTQAGTADDDSDDDGERGYSTDVTYDLMMQLKDLLIMSVAQGWHIFDDSLSVQHNNDYETSGKPGVSPFSRTRNSLQPGGRRTRSRSPSHSDGGRTNAPQLLSSCISILASIVLEDCRYQVTSPRPSRPPNALQALVLDVAQFLLHINRHDPHVTTKIGFAIIPAFSTFGPEMQARLLTFFENVVMRGVLEDLEQIQGLNEGATGIERPLDSTGSSIAIHVDTVQETAAQDGTEWASWSSRPDTTLKLRSTYAPFQSLSLYSLSSLVAPLLATILECVDLEPRKDTRTHVLHRFCRLLQLIVEKKVDAYSDILQIVAYHSSSARRAALSVLCAFWPAAVGHIVISRPFSETYASEGHQSPMQLVEHRPHHFVPWRFPSDPEGPGLAGFSQPDCRSCSHPIRGFGLLCALCTCGVHFDCYDQPEGSNLLQYSLVSEPNVQRVAMYRFSGIPIEPYNAGRMLTRRGNHIFRPVNLFTLCLCIVCRKPLWGCTNQGLNCSVCKHFVHSACLSNTPNAEFPPCSSSTLNADHVNIDWKDLRSSCVDFYSEILQLSHEALAMRSYEEISIFHAVMWTQLQIVTSGIALGSVVVMRNGSNAAHAKQHKVDEFELHHVVRWCEDLLSSDSLPCSNAMDDYMEENHLARSQHFMMFDWSILMYVCSALKSPYTDLPHASSSDLLSVVQSSQLLTSDPEGSTQPFEAVSLAHMRDALGYGFNVRSDVAARYLLSHLHHLGLFNRMDHNPVLFDGDDVVPIHCAFPLPIALDLSPNVETLVSAVEACLSDIDLSVNEVGFLLLVRRLWPNGMASEYALRRLTRSVLSWILAEDDHLVIILRDYLAKQKALPGVRSAQDPALWPSSQGTRPTPSSSVNNGGDYLATRRALLSRYTRPWLLALHDLDTSAYAVLLYEACLEVEEAFVDSAKDDGTPGVANKDHLLAQCDSVLRCITRLTHHSLAFNVFDDLFRHWLEHVTTQQLFEQSMPSLLRLFPREGDATAPYSAGIDQFDLPTVVSSVEPWRVVTRIAAESTEGRRRSLQWLCLFSRSGVEVPSAIFNTFCSLGSKDNMSLSDVLLLAKSMMWSTWLKPKGRQEMQKLLSELHASLSPQIVRSIKHGGPAEDSVWFIRISFATCLLVYGCDRGKLTELEMIKGADVSGLPSRRKLNTRGSAIEDPLVIDPRLMEAINHYMAVNIEDISCLVAKFLYLFITDCPYLEPYEVDNFILRNGKLLATCAWHVYDIQSPDISGLRAQFLLRTLVVDSEPFREVLETWFLPTSSWERRLLAVTRLFRVILDVTSPSFNVEDRQWQTSVVDIFYYFFTSLWSDEREEIRLAVETFSASLLPAHFDAISACWNESLSKTPVAERIKLISFLIHLHPHFPQWKVLSWDAVTEGLLEDGISEDDPAAARMSLYGLPSDSIDPDLGTLRTSLLYLSLQMIADGIAVDSFVLLKLKHHLVQVTGFCDVSVVPSQNGQSFHVQFGEVSEIPDIALPCVNQLLPVMDSSHAVDIAPSAMAGVNELDGKPVLMLVGSIFVDVFLAMFCTLRELSFLPILTFKNMLETLCVIIYKHDFESRTLRHLQQTLRRAVVRALDCLAADVSYDLRQLALSVVQAFVKRWHTFMGSTIYTAVESVAKLVASQHQHGQDALVAQAKAFLDTTLTKYSQNGLFTNLLKRPLDREFFIVLKQLTDSNAKSTPTASQTLCELLLRDIFGRPFDADPKTFQNVLNNMQAYVEVVFHQNYSMELMQFVGQQLIYFARRASEWPPESINPGPILIICAILIHHNKSRSRDMLSYLDTVMRVLLTRSNVNTDSLSRLLQVTNVPHRKTQLNESVPVANTILLLLLEVLGDGLRLKARVLPSTLKAMIEAITTTEIPGSVSPVIGHLSSLLALVDPGIHFLQSHNWQDVDNDFSASLSVARMLLQVAEQDPTVMRKLSDYGAEKAAHTNLKVRNWNILVAAALMEPKESWYIGLFAQLHAFSYAHHAAMRGYAQGNSAAESSMVDINHAYIAIKLWMLLAYKVSGSSSIVSDSQTFGVWNLLWPPFEGLITQFEVDSRGSQYLTLGTLVLSSVSDLFIFMRTLHIPTALHTSTHITTLDRLRNLAPGETVNQKITRALRYMSEPPPETSFEILVNQAVKDIIAAEKLRVLEARVAQDRRAPERYRRDMRGTT</sequence>
<gene>
    <name evidence="5" type="ORF">LshimejAT787_0204950</name>
</gene>
<evidence type="ECO:0000259" key="4">
    <source>
        <dbReference type="PROSITE" id="PS50081"/>
    </source>
</evidence>
<feature type="domain" description="Phorbol-ester/DAG-type" evidence="4">
    <location>
        <begin position="600"/>
        <end position="654"/>
    </location>
</feature>
<name>A0A9P3UKW0_LYOSH</name>
<dbReference type="OrthoDB" id="6270916at2759"/>
<dbReference type="GO" id="GO:0046872">
    <property type="term" value="F:metal ion binding"/>
    <property type="evidence" value="ECO:0007669"/>
    <property type="project" value="UniProtKB-KW"/>
</dbReference>
<dbReference type="CDD" id="cd00029">
    <property type="entry name" value="C1"/>
    <property type="match status" value="1"/>
</dbReference>
<dbReference type="Proteomes" id="UP001063166">
    <property type="component" value="Unassembled WGS sequence"/>
</dbReference>
<dbReference type="InterPro" id="IPR046349">
    <property type="entry name" value="C1-like_sf"/>
</dbReference>
<evidence type="ECO:0000256" key="3">
    <source>
        <dbReference type="SAM" id="MobiDB-lite"/>
    </source>
</evidence>
<feature type="region of interest" description="Disordered" evidence="3">
    <location>
        <begin position="29"/>
        <end position="75"/>
    </location>
</feature>
<accession>A0A9P3UKW0</accession>
<evidence type="ECO:0000313" key="5">
    <source>
        <dbReference type="EMBL" id="GLB34930.1"/>
    </source>
</evidence>
<feature type="compositionally biased region" description="Low complexity" evidence="3">
    <location>
        <begin position="46"/>
        <end position="64"/>
    </location>
</feature>
<proteinExistence type="predicted"/>
<feature type="region of interest" description="Disordered" evidence="3">
    <location>
        <begin position="191"/>
        <end position="233"/>
    </location>
</feature>
<dbReference type="PROSITE" id="PS50081">
    <property type="entry name" value="ZF_DAG_PE_2"/>
    <property type="match status" value="1"/>
</dbReference>
<dbReference type="SUPFAM" id="SSF57889">
    <property type="entry name" value="Cysteine-rich domain"/>
    <property type="match status" value="1"/>
</dbReference>
<evidence type="ECO:0000256" key="2">
    <source>
        <dbReference type="ARBA" id="ARBA00022833"/>
    </source>
</evidence>
<organism evidence="5 6">
    <name type="scientific">Lyophyllum shimeji</name>
    <name type="common">Hon-shimeji</name>
    <name type="synonym">Tricholoma shimeji</name>
    <dbReference type="NCBI Taxonomy" id="47721"/>
    <lineage>
        <taxon>Eukaryota</taxon>
        <taxon>Fungi</taxon>
        <taxon>Dikarya</taxon>
        <taxon>Basidiomycota</taxon>
        <taxon>Agaricomycotina</taxon>
        <taxon>Agaricomycetes</taxon>
        <taxon>Agaricomycetidae</taxon>
        <taxon>Agaricales</taxon>
        <taxon>Tricholomatineae</taxon>
        <taxon>Lyophyllaceae</taxon>
        <taxon>Lyophyllum</taxon>
    </lineage>
</organism>
<dbReference type="EMBL" id="BRPK01000002">
    <property type="protein sequence ID" value="GLB34930.1"/>
    <property type="molecule type" value="Genomic_DNA"/>
</dbReference>
<feature type="region of interest" description="Disordered" evidence="3">
    <location>
        <begin position="981"/>
        <end position="1003"/>
    </location>
</feature>
<dbReference type="InterPro" id="IPR002219">
    <property type="entry name" value="PKC_DAG/PE"/>
</dbReference>
<dbReference type="Pfam" id="PF00130">
    <property type="entry name" value="C1_1"/>
    <property type="match status" value="1"/>
</dbReference>
<keyword evidence="2" id="KW-0862">Zinc</keyword>
<keyword evidence="6" id="KW-1185">Reference proteome</keyword>
<feature type="region of interest" description="Disordered" evidence="3">
    <location>
        <begin position="127"/>
        <end position="152"/>
    </location>
</feature>
<dbReference type="Gene3D" id="3.30.60.20">
    <property type="match status" value="1"/>
</dbReference>
<evidence type="ECO:0000256" key="1">
    <source>
        <dbReference type="ARBA" id="ARBA00022723"/>
    </source>
</evidence>
<keyword evidence="1" id="KW-0479">Metal-binding</keyword>